<dbReference type="STRING" id="342108.amb0090"/>
<accession>Q2WB81</accession>
<dbReference type="PANTHER" id="PTHR42760:SF133">
    <property type="entry name" value="3-OXOACYL-[ACYL-CARRIER-PROTEIN] REDUCTASE"/>
    <property type="match status" value="1"/>
</dbReference>
<dbReference type="GO" id="GO:0016616">
    <property type="term" value="F:oxidoreductase activity, acting on the CH-OH group of donors, NAD or NADP as acceptor"/>
    <property type="evidence" value="ECO:0007669"/>
    <property type="project" value="TreeGrafter"/>
</dbReference>
<dbReference type="SUPFAM" id="SSF51735">
    <property type="entry name" value="NAD(P)-binding Rossmann-fold domains"/>
    <property type="match status" value="1"/>
</dbReference>
<dbReference type="Proteomes" id="UP000007058">
    <property type="component" value="Chromosome"/>
</dbReference>
<dbReference type="PRINTS" id="PR00081">
    <property type="entry name" value="GDHRDH"/>
</dbReference>
<gene>
    <name evidence="3" type="ordered locus">amb0090</name>
</gene>
<keyword evidence="4" id="KW-1185">Reference proteome</keyword>
<evidence type="ECO:0000256" key="1">
    <source>
        <dbReference type="ARBA" id="ARBA00006484"/>
    </source>
</evidence>
<reference evidence="3 4" key="1">
    <citation type="journal article" date="2005" name="DNA Res.">
        <title>Complete genome sequence of the facultative anaerobic magnetotactic bacterium Magnetospirillum sp. strain AMB-1.</title>
        <authorList>
            <person name="Matsunaga T."/>
            <person name="Okamura Y."/>
            <person name="Fukuda Y."/>
            <person name="Wahyudi A.T."/>
            <person name="Murase Y."/>
            <person name="Takeyama H."/>
        </authorList>
    </citation>
    <scope>NUCLEOTIDE SEQUENCE [LARGE SCALE GENOMIC DNA]</scope>
    <source>
        <strain evidence="4">ATCC 700264 / AMB-1</strain>
    </source>
</reference>
<dbReference type="PANTHER" id="PTHR42760">
    <property type="entry name" value="SHORT-CHAIN DEHYDROGENASES/REDUCTASES FAMILY MEMBER"/>
    <property type="match status" value="1"/>
</dbReference>
<dbReference type="AlphaFoldDB" id="Q2WB81"/>
<dbReference type="Pfam" id="PF13561">
    <property type="entry name" value="adh_short_C2"/>
    <property type="match status" value="1"/>
</dbReference>
<organism evidence="3 4">
    <name type="scientific">Paramagnetospirillum magneticum (strain ATCC 700264 / AMB-1)</name>
    <name type="common">Magnetospirillum magneticum</name>
    <dbReference type="NCBI Taxonomy" id="342108"/>
    <lineage>
        <taxon>Bacteria</taxon>
        <taxon>Pseudomonadati</taxon>
        <taxon>Pseudomonadota</taxon>
        <taxon>Alphaproteobacteria</taxon>
        <taxon>Rhodospirillales</taxon>
        <taxon>Magnetospirillaceae</taxon>
        <taxon>Paramagnetospirillum</taxon>
    </lineage>
</organism>
<dbReference type="OrthoDB" id="9803333at2"/>
<comment type="similarity">
    <text evidence="1">Belongs to the short-chain dehydrogenases/reductases (SDR) family.</text>
</comment>
<dbReference type="KEGG" id="mag:amb0090"/>
<evidence type="ECO:0000256" key="2">
    <source>
        <dbReference type="ARBA" id="ARBA00023002"/>
    </source>
</evidence>
<dbReference type="InterPro" id="IPR002347">
    <property type="entry name" value="SDR_fam"/>
</dbReference>
<dbReference type="EMBL" id="AP007255">
    <property type="protein sequence ID" value="BAE48894.1"/>
    <property type="molecule type" value="Genomic_DNA"/>
</dbReference>
<dbReference type="HOGENOM" id="CLU_010194_1_1_5"/>
<proteinExistence type="inferred from homology"/>
<evidence type="ECO:0000313" key="4">
    <source>
        <dbReference type="Proteomes" id="UP000007058"/>
    </source>
</evidence>
<name>Q2WB81_PARM1</name>
<protein>
    <submittedName>
        <fullName evidence="3">Dehydrogenase with different specificities</fullName>
    </submittedName>
</protein>
<dbReference type="RefSeq" id="WP_011382537.1">
    <property type="nucleotide sequence ID" value="NC_007626.1"/>
</dbReference>
<dbReference type="InterPro" id="IPR036291">
    <property type="entry name" value="NAD(P)-bd_dom_sf"/>
</dbReference>
<dbReference type="Gene3D" id="3.40.50.720">
    <property type="entry name" value="NAD(P)-binding Rossmann-like Domain"/>
    <property type="match status" value="1"/>
</dbReference>
<keyword evidence="2" id="KW-0560">Oxidoreductase</keyword>
<sequence>MSGLDGKVVAVVGGLGLIGRGLVEGIAAAGARVVVASRSAAAPGALAVFDHLPEEHRVRIHAVAVDVCDPASVEAMLSAVAGQWSRLDGLVNCAYPQQDAFGTRFEDVDYTTFRDNVSRHLGAFFLVSQKVLALFAAQGGGNLVQFSSVYGMMNPRFDIYDGTAMTKEIEYSVAKAGLIHMTSYLAKYFKGKGIRVNCISPGGVFNNQDPAFLARYNAHCNAKGMMDPADLVGAAVFLLSDASAMVNGQNIVVDDGFSL</sequence>
<dbReference type="NCBIfam" id="NF006619">
    <property type="entry name" value="PRK09186.1"/>
    <property type="match status" value="1"/>
</dbReference>
<evidence type="ECO:0000313" key="3">
    <source>
        <dbReference type="EMBL" id="BAE48894.1"/>
    </source>
</evidence>